<evidence type="ECO:0000256" key="2">
    <source>
        <dbReference type="SAM" id="MobiDB-lite"/>
    </source>
</evidence>
<organism evidence="4 5">
    <name type="scientific">Lasiosphaeria ovina</name>
    <dbReference type="NCBI Taxonomy" id="92902"/>
    <lineage>
        <taxon>Eukaryota</taxon>
        <taxon>Fungi</taxon>
        <taxon>Dikarya</taxon>
        <taxon>Ascomycota</taxon>
        <taxon>Pezizomycotina</taxon>
        <taxon>Sordariomycetes</taxon>
        <taxon>Sordariomycetidae</taxon>
        <taxon>Sordariales</taxon>
        <taxon>Lasiosphaeriaceae</taxon>
        <taxon>Lasiosphaeria</taxon>
    </lineage>
</organism>
<keyword evidence="1" id="KW-0175">Coiled coil</keyword>
<feature type="region of interest" description="Disordered" evidence="2">
    <location>
        <begin position="138"/>
        <end position="217"/>
    </location>
</feature>
<keyword evidence="5" id="KW-1185">Reference proteome</keyword>
<evidence type="ECO:0000259" key="3">
    <source>
        <dbReference type="PROSITE" id="PS50888"/>
    </source>
</evidence>
<evidence type="ECO:0000256" key="1">
    <source>
        <dbReference type="SAM" id="Coils"/>
    </source>
</evidence>
<dbReference type="Proteomes" id="UP001287356">
    <property type="component" value="Unassembled WGS sequence"/>
</dbReference>
<gene>
    <name evidence="4" type="ORF">B0T24DRAFT_597015</name>
</gene>
<accession>A0AAE0JZH8</accession>
<reference evidence="4" key="2">
    <citation type="submission" date="2023-06" db="EMBL/GenBank/DDBJ databases">
        <authorList>
            <consortium name="Lawrence Berkeley National Laboratory"/>
            <person name="Haridas S."/>
            <person name="Hensen N."/>
            <person name="Bonometti L."/>
            <person name="Westerberg I."/>
            <person name="Brannstrom I.O."/>
            <person name="Guillou S."/>
            <person name="Cros-Aarteil S."/>
            <person name="Calhoun S."/>
            <person name="Kuo A."/>
            <person name="Mondo S."/>
            <person name="Pangilinan J."/>
            <person name="Riley R."/>
            <person name="Labutti K."/>
            <person name="Andreopoulos B."/>
            <person name="Lipzen A."/>
            <person name="Chen C."/>
            <person name="Yanf M."/>
            <person name="Daum C."/>
            <person name="Ng V."/>
            <person name="Clum A."/>
            <person name="Steindorff A."/>
            <person name="Ohm R."/>
            <person name="Martin F."/>
            <person name="Silar P."/>
            <person name="Natvig D."/>
            <person name="Lalanne C."/>
            <person name="Gautier V."/>
            <person name="Ament-Velasquez S.L."/>
            <person name="Kruys A."/>
            <person name="Hutchinson M.I."/>
            <person name="Powell A.J."/>
            <person name="Barry K."/>
            <person name="Miller A.N."/>
            <person name="Grigoriev I.V."/>
            <person name="Debuchy R."/>
            <person name="Gladieux P."/>
            <person name="Thoren M.H."/>
            <person name="Johannesson H."/>
        </authorList>
    </citation>
    <scope>NUCLEOTIDE SEQUENCE</scope>
    <source>
        <strain evidence="4">CBS 958.72</strain>
    </source>
</reference>
<dbReference type="SMART" id="SM00353">
    <property type="entry name" value="HLH"/>
    <property type="match status" value="1"/>
</dbReference>
<protein>
    <submittedName>
        <fullName evidence="4">Helix-loop-helix DNA-binding domain-containing protein</fullName>
    </submittedName>
</protein>
<dbReference type="PANTHER" id="PTHR47336">
    <property type="entry name" value="TRANSCRIPTION FACTOR HMS1-RELATED"/>
    <property type="match status" value="1"/>
</dbReference>
<dbReference type="AlphaFoldDB" id="A0AAE0JZH8"/>
<keyword evidence="4" id="KW-0238">DNA-binding</keyword>
<dbReference type="CDD" id="cd11399">
    <property type="entry name" value="bHLHzip_scHMS1_like"/>
    <property type="match status" value="1"/>
</dbReference>
<dbReference type="PANTHER" id="PTHR47336:SF2">
    <property type="entry name" value="TRANSCRIPTION FACTOR HMS1-RELATED"/>
    <property type="match status" value="1"/>
</dbReference>
<dbReference type="InterPro" id="IPR052099">
    <property type="entry name" value="Regulatory_TF_Diverse"/>
</dbReference>
<evidence type="ECO:0000313" key="5">
    <source>
        <dbReference type="Proteomes" id="UP001287356"/>
    </source>
</evidence>
<proteinExistence type="predicted"/>
<dbReference type="InterPro" id="IPR036638">
    <property type="entry name" value="HLH_DNA-bd_sf"/>
</dbReference>
<reference evidence="4" key="1">
    <citation type="journal article" date="2023" name="Mol. Phylogenet. Evol.">
        <title>Genome-scale phylogeny and comparative genomics of the fungal order Sordariales.</title>
        <authorList>
            <person name="Hensen N."/>
            <person name="Bonometti L."/>
            <person name="Westerberg I."/>
            <person name="Brannstrom I.O."/>
            <person name="Guillou S."/>
            <person name="Cros-Aarteil S."/>
            <person name="Calhoun S."/>
            <person name="Haridas S."/>
            <person name="Kuo A."/>
            <person name="Mondo S."/>
            <person name="Pangilinan J."/>
            <person name="Riley R."/>
            <person name="LaButti K."/>
            <person name="Andreopoulos B."/>
            <person name="Lipzen A."/>
            <person name="Chen C."/>
            <person name="Yan M."/>
            <person name="Daum C."/>
            <person name="Ng V."/>
            <person name="Clum A."/>
            <person name="Steindorff A."/>
            <person name="Ohm R.A."/>
            <person name="Martin F."/>
            <person name="Silar P."/>
            <person name="Natvig D.O."/>
            <person name="Lalanne C."/>
            <person name="Gautier V."/>
            <person name="Ament-Velasquez S.L."/>
            <person name="Kruys A."/>
            <person name="Hutchinson M.I."/>
            <person name="Powell A.J."/>
            <person name="Barry K."/>
            <person name="Miller A.N."/>
            <person name="Grigoriev I.V."/>
            <person name="Debuchy R."/>
            <person name="Gladieux P."/>
            <person name="Hiltunen Thoren M."/>
            <person name="Johannesson H."/>
        </authorList>
    </citation>
    <scope>NUCLEOTIDE SEQUENCE</scope>
    <source>
        <strain evidence="4">CBS 958.72</strain>
    </source>
</reference>
<dbReference type="Pfam" id="PF00010">
    <property type="entry name" value="HLH"/>
    <property type="match status" value="1"/>
</dbReference>
<feature type="domain" description="BHLH" evidence="3">
    <location>
        <begin position="208"/>
        <end position="285"/>
    </location>
</feature>
<comment type="caution">
    <text evidence="4">The sequence shown here is derived from an EMBL/GenBank/DDBJ whole genome shotgun (WGS) entry which is preliminary data.</text>
</comment>
<dbReference type="GO" id="GO:0003677">
    <property type="term" value="F:DNA binding"/>
    <property type="evidence" value="ECO:0007669"/>
    <property type="project" value="UniProtKB-KW"/>
</dbReference>
<feature type="region of interest" description="Disordered" evidence="2">
    <location>
        <begin position="235"/>
        <end position="266"/>
    </location>
</feature>
<dbReference type="SUPFAM" id="SSF47459">
    <property type="entry name" value="HLH, helix-loop-helix DNA-binding domain"/>
    <property type="match status" value="1"/>
</dbReference>
<feature type="compositionally biased region" description="Acidic residues" evidence="2">
    <location>
        <begin position="252"/>
        <end position="261"/>
    </location>
</feature>
<dbReference type="Gene3D" id="4.10.280.10">
    <property type="entry name" value="Helix-loop-helix DNA-binding domain"/>
    <property type="match status" value="1"/>
</dbReference>
<dbReference type="InterPro" id="IPR011598">
    <property type="entry name" value="bHLH_dom"/>
</dbReference>
<name>A0AAE0JZH8_9PEZI</name>
<sequence>MTTANPAPMSFDSFATSFSAAQLNYADFNSPTSLFNSPEDFSTDFTSDSAGSPVSPISPVSPVLSTTSFGLPGDDWVFWDKIEHSSHPSTFLAAEPTDESLFATRPARDISLSPAVNPMDLTIPSPVNLTFGSDKLNQYPPLFQPHQATLGGSGDSGEETKRYMSRSSLKRKSSTSSSEDGEDAKQSSPSPPPARRGSKDKDQAAHGPKKTAHNMIEKRYRTNLNDKIAQLRDAVPSLRVVSHPSEHSRYDDQEDAGDDESAGAQAPKLNKATILSKATEYIAGLESKNRSLETENNALRGRMEGLEMMLMNRGGAGALWS</sequence>
<feature type="coiled-coil region" evidence="1">
    <location>
        <begin position="275"/>
        <end position="309"/>
    </location>
</feature>
<dbReference type="GO" id="GO:0046983">
    <property type="term" value="F:protein dimerization activity"/>
    <property type="evidence" value="ECO:0007669"/>
    <property type="project" value="InterPro"/>
</dbReference>
<dbReference type="EMBL" id="JAULSN010000007">
    <property type="protein sequence ID" value="KAK3367189.1"/>
    <property type="molecule type" value="Genomic_DNA"/>
</dbReference>
<evidence type="ECO:0000313" key="4">
    <source>
        <dbReference type="EMBL" id="KAK3367189.1"/>
    </source>
</evidence>
<dbReference type="PROSITE" id="PS50888">
    <property type="entry name" value="BHLH"/>
    <property type="match status" value="1"/>
</dbReference>